<reference evidence="1 2" key="1">
    <citation type="journal article" date="2012" name="G3 (Bethesda)">
        <title>Pichia sorbitophila, an interspecies yeast hybrid reveals early steps of genome resolution following polyploidization.</title>
        <authorList>
            <person name="Leh Louis V."/>
            <person name="Despons L."/>
            <person name="Friedrich A."/>
            <person name="Martin T."/>
            <person name="Durrens P."/>
            <person name="Casaregola S."/>
            <person name="Neuveglise C."/>
            <person name="Fairhead C."/>
            <person name="Marck C."/>
            <person name="Cruz J.A."/>
            <person name="Straub M.L."/>
            <person name="Kugler V."/>
            <person name="Sacerdot C."/>
            <person name="Uzunov Z."/>
            <person name="Thierry A."/>
            <person name="Weiss S."/>
            <person name="Bleykasten C."/>
            <person name="De Montigny J."/>
            <person name="Jacques N."/>
            <person name="Jung P."/>
            <person name="Lemaire M."/>
            <person name="Mallet S."/>
            <person name="Morel G."/>
            <person name="Richard G.F."/>
            <person name="Sarkar A."/>
            <person name="Savel G."/>
            <person name="Schacherer J."/>
            <person name="Seret M.L."/>
            <person name="Talla E."/>
            <person name="Samson G."/>
            <person name="Jubin C."/>
            <person name="Poulain J."/>
            <person name="Vacherie B."/>
            <person name="Barbe V."/>
            <person name="Pelletier E."/>
            <person name="Sherman D.J."/>
            <person name="Westhof E."/>
            <person name="Weissenbach J."/>
            <person name="Baret P.V."/>
            <person name="Wincker P."/>
            <person name="Gaillardin C."/>
            <person name="Dujon B."/>
            <person name="Souciet J.L."/>
        </authorList>
    </citation>
    <scope>NUCLEOTIDE SEQUENCE [LARGE SCALE GENOMIC DNA]</scope>
    <source>
        <strain evidence="2">ATCC MYA-4447 / BCRC 22081 / CBS 7064 / NBRC 10061 / NRRL Y-12695</strain>
    </source>
</reference>
<organism evidence="1 2">
    <name type="scientific">Pichia sorbitophila (strain ATCC MYA-4447 / BCRC 22081 / CBS 7064 / NBRC 10061 / NRRL Y-12695)</name>
    <name type="common">Hybrid yeast</name>
    <dbReference type="NCBI Taxonomy" id="559304"/>
    <lineage>
        <taxon>Eukaryota</taxon>
        <taxon>Fungi</taxon>
        <taxon>Dikarya</taxon>
        <taxon>Ascomycota</taxon>
        <taxon>Saccharomycotina</taxon>
        <taxon>Pichiomycetes</taxon>
        <taxon>Debaryomycetaceae</taxon>
        <taxon>Millerozyma</taxon>
    </lineage>
</organism>
<name>G8Y4U1_PICSO</name>
<accession>G8Y4U1</accession>
<dbReference type="InterPro" id="IPR019410">
    <property type="entry name" value="Methyltransf_16"/>
</dbReference>
<dbReference type="Pfam" id="PF10294">
    <property type="entry name" value="Methyltransf_16"/>
    <property type="match status" value="1"/>
</dbReference>
<dbReference type="EMBL" id="FO082047">
    <property type="protein sequence ID" value="CCE85709.1"/>
    <property type="molecule type" value="Genomic_DNA"/>
</dbReference>
<dbReference type="STRING" id="559304.G8Y4U1"/>
<dbReference type="HOGENOM" id="CLU_038942_1_1_1"/>
<dbReference type="InterPro" id="IPR029063">
    <property type="entry name" value="SAM-dependent_MTases_sf"/>
</dbReference>
<dbReference type="Gene3D" id="3.40.50.150">
    <property type="entry name" value="Vaccinia Virus protein VP39"/>
    <property type="match status" value="1"/>
</dbReference>
<dbReference type="OrthoDB" id="194386at2759"/>
<dbReference type="SUPFAM" id="SSF53335">
    <property type="entry name" value="S-adenosyl-L-methionine-dependent methyltransferases"/>
    <property type="match status" value="1"/>
</dbReference>
<protein>
    <submittedName>
        <fullName evidence="1">Piso0_005330 protein</fullName>
    </submittedName>
</protein>
<evidence type="ECO:0000313" key="1">
    <source>
        <dbReference type="EMBL" id="CCE85709.1"/>
    </source>
</evidence>
<dbReference type="AlphaFoldDB" id="G8Y4U1"/>
<evidence type="ECO:0000313" key="2">
    <source>
        <dbReference type="Proteomes" id="UP000005222"/>
    </source>
</evidence>
<dbReference type="OMA" id="MYVTDGD"/>
<gene>
    <name evidence="1" type="primary">Piso0_005330</name>
    <name evidence="1" type="ORF">GNLVRS01_PISO0M12464g</name>
</gene>
<keyword evidence="2" id="KW-1185">Reference proteome</keyword>
<proteinExistence type="predicted"/>
<dbReference type="PANTHER" id="PTHR14614">
    <property type="entry name" value="HEPATOCELLULAR CARCINOMA-ASSOCIATED ANTIGEN"/>
    <property type="match status" value="1"/>
</dbReference>
<dbReference type="eggNOG" id="KOG2497">
    <property type="taxonomic scope" value="Eukaryota"/>
</dbReference>
<dbReference type="Proteomes" id="UP000005222">
    <property type="component" value="Chromosome M"/>
</dbReference>
<dbReference type="GO" id="GO:0008757">
    <property type="term" value="F:S-adenosylmethionine-dependent methyltransferase activity"/>
    <property type="evidence" value="ECO:0007669"/>
    <property type="project" value="UniProtKB-ARBA"/>
</dbReference>
<dbReference type="GO" id="GO:0005737">
    <property type="term" value="C:cytoplasm"/>
    <property type="evidence" value="ECO:0007669"/>
    <property type="project" value="TreeGrafter"/>
</dbReference>
<sequence>MGKIELSYECVVNFLWQRVPPRDFLNDDYDCGSILSYDSQIGIADEIEEIKKHNPYYAKIFLQKYIKLVEQRNGEMAEVLYFLYCNGDVLSSSEEPSSKPDVIRYLVRGVNKPTTREQDTVVIEETPRVISALGTTGMRTWEAALYLSAYLNSRHISFEEQRVCELGAGTGLVGLALAKYYHRRIAPVREIIFTDISIDLLEKIQKTLALNNLSMTDPSIAFRQLAWGTTNDSDQHFEQHPPHVDYLVAADVIYDSDMLAKLCSTIKDFLSSGTKLAIVAATIRNEQTADCWHAELHRWFHTNWSIKHRSTDPSRSHLNCYLKASTPEIRIYHIALDSGLL</sequence>
<dbReference type="FunCoup" id="G8Y4U1">
    <property type="interactions" value="811"/>
</dbReference>
<dbReference type="PANTHER" id="PTHR14614:SF130">
    <property type="entry name" value="PROTEIN-LYSINE N-METHYLTRANSFERASE EEF2KMT"/>
    <property type="match status" value="1"/>
</dbReference>
<dbReference type="InParanoid" id="G8Y4U1"/>